<dbReference type="RefSeq" id="WP_202857173.1">
    <property type="nucleotide sequence ID" value="NZ_JAEUGD010000049.1"/>
</dbReference>
<reference evidence="1" key="1">
    <citation type="submission" date="2021-01" db="EMBL/GenBank/DDBJ databases">
        <title>Fulvivirga kasyanovii gen. nov., sp nov., a novel member of the phylum Bacteroidetes isolated from seawater in a mussel farm.</title>
        <authorList>
            <person name="Zhao L.-H."/>
            <person name="Wang Z.-J."/>
        </authorList>
    </citation>
    <scope>NUCLEOTIDE SEQUENCE</scope>
    <source>
        <strain evidence="1">29W222</strain>
    </source>
</reference>
<keyword evidence="2" id="KW-1185">Reference proteome</keyword>
<comment type="caution">
    <text evidence="1">The sequence shown here is derived from an EMBL/GenBank/DDBJ whole genome shotgun (WGS) entry which is preliminary data.</text>
</comment>
<dbReference type="AlphaFoldDB" id="A0A937KCQ2"/>
<sequence>MKYIVVLLAVLFACTSASDRSGFESKEYIKFEYLGEHDYPFSALVISTVEIKKSQVETYEDYGDTLWIENIVVSKKLYSIVKAEIINLSKREGKVHFDELKEEEYKVGFSVDVVEDENIVVSDDIWSYESSKMYFTKLINGLNKVEGSELLREKLNDLYIERLFKEQMN</sequence>
<protein>
    <submittedName>
        <fullName evidence="1">Uncharacterized protein</fullName>
    </submittedName>
</protein>
<proteinExistence type="predicted"/>
<name>A0A937KCQ2_9BACT</name>
<organism evidence="1 2">
    <name type="scientific">Fulvivirga marina</name>
    <dbReference type="NCBI Taxonomy" id="2494733"/>
    <lineage>
        <taxon>Bacteria</taxon>
        <taxon>Pseudomonadati</taxon>
        <taxon>Bacteroidota</taxon>
        <taxon>Cytophagia</taxon>
        <taxon>Cytophagales</taxon>
        <taxon>Fulvivirgaceae</taxon>
        <taxon>Fulvivirga</taxon>
    </lineage>
</organism>
<evidence type="ECO:0000313" key="1">
    <source>
        <dbReference type="EMBL" id="MBL6447634.1"/>
    </source>
</evidence>
<accession>A0A937KCQ2</accession>
<evidence type="ECO:0000313" key="2">
    <source>
        <dbReference type="Proteomes" id="UP000614216"/>
    </source>
</evidence>
<dbReference type="Proteomes" id="UP000614216">
    <property type="component" value="Unassembled WGS sequence"/>
</dbReference>
<gene>
    <name evidence="1" type="ORF">JMN32_15050</name>
</gene>
<dbReference type="EMBL" id="JAEUGD010000049">
    <property type="protein sequence ID" value="MBL6447634.1"/>
    <property type="molecule type" value="Genomic_DNA"/>
</dbReference>